<dbReference type="AlphaFoldDB" id="A0A8H3FFT4"/>
<dbReference type="EMBL" id="CAJPDR010000190">
    <property type="protein sequence ID" value="CAF9924432.1"/>
    <property type="molecule type" value="Genomic_DNA"/>
</dbReference>
<dbReference type="SUPFAM" id="SSF52540">
    <property type="entry name" value="P-loop containing nucleoside triphosphate hydrolases"/>
    <property type="match status" value="1"/>
</dbReference>
<keyword evidence="2" id="KW-0547">Nucleotide-binding</keyword>
<dbReference type="CDD" id="cd18808">
    <property type="entry name" value="SF1_C_Upf1"/>
    <property type="match status" value="1"/>
</dbReference>
<dbReference type="GO" id="GO:0005524">
    <property type="term" value="F:ATP binding"/>
    <property type="evidence" value="ECO:0007669"/>
    <property type="project" value="UniProtKB-KW"/>
</dbReference>
<feature type="domain" description="DNA2/NAM7 helicase helicase" evidence="6">
    <location>
        <begin position="70"/>
        <end position="149"/>
    </location>
</feature>
<evidence type="ECO:0000256" key="3">
    <source>
        <dbReference type="ARBA" id="ARBA00022801"/>
    </source>
</evidence>
<evidence type="ECO:0000256" key="5">
    <source>
        <dbReference type="ARBA" id="ARBA00022840"/>
    </source>
</evidence>
<reference evidence="8" key="1">
    <citation type="submission" date="2021-03" db="EMBL/GenBank/DDBJ databases">
        <authorList>
            <person name="Tagirdzhanova G."/>
        </authorList>
    </citation>
    <scope>NUCLEOTIDE SEQUENCE</scope>
</reference>
<evidence type="ECO:0000256" key="1">
    <source>
        <dbReference type="ARBA" id="ARBA00007913"/>
    </source>
</evidence>
<protein>
    <recommendedName>
        <fullName evidence="10">DNA2/NAM7 helicase-like C-terminal domain-containing protein</fullName>
    </recommendedName>
</protein>
<name>A0A8H3FFT4_9LECA</name>
<keyword evidence="4" id="KW-0347">Helicase</keyword>
<dbReference type="PANTHER" id="PTHR43788">
    <property type="entry name" value="DNA2/NAM7 HELICASE FAMILY MEMBER"/>
    <property type="match status" value="1"/>
</dbReference>
<evidence type="ECO:0008006" key="10">
    <source>
        <dbReference type="Google" id="ProtNLM"/>
    </source>
</evidence>
<evidence type="ECO:0000259" key="7">
    <source>
        <dbReference type="Pfam" id="PF13087"/>
    </source>
</evidence>
<keyword evidence="9" id="KW-1185">Reference proteome</keyword>
<sequence length="402" mass="45101">MAIFNPKDPRMVCLEVAIHTWVLKFSGIVDSKWSTKPTPEEVAAGKSDPWLEFRALYYKADRQHLNDLEWTKFKNLLTELSQTVLRAGDVIIATAVQGETDLLKDIKFEQVIMDEISVATHAELLCCWRETEVLTIIGDGKQLPATVLTTAAQNPFVNVQRFSELGMSVFLLREVMRMSAGLEDVANTVFYDSKLICGPGTSLNDPKRAMSRRLRPFIQKTFPKLTPKPEGLTYPIFFDVRGKCVKEKSGSSRVNFHNVSFVIGLIKKLLSEKKLRVRSSKIGIACPYAAQRRETRKGLSRVGIKGIRVGRSEFWQGKEAAVMIVDFVRAGNDNGSLGFLVKKERLNVLLSRQQQQLFVVGDITCCDADFAAALNPSLEASDPTTAIADPLADDRINYQRYY</sequence>
<organism evidence="8 9">
    <name type="scientific">Alectoria fallacina</name>
    <dbReference type="NCBI Taxonomy" id="1903189"/>
    <lineage>
        <taxon>Eukaryota</taxon>
        <taxon>Fungi</taxon>
        <taxon>Dikarya</taxon>
        <taxon>Ascomycota</taxon>
        <taxon>Pezizomycotina</taxon>
        <taxon>Lecanoromycetes</taxon>
        <taxon>OSLEUM clade</taxon>
        <taxon>Lecanoromycetidae</taxon>
        <taxon>Lecanorales</taxon>
        <taxon>Lecanorineae</taxon>
        <taxon>Parmeliaceae</taxon>
        <taxon>Alectoria</taxon>
    </lineage>
</organism>
<comment type="caution">
    <text evidence="8">The sequence shown here is derived from an EMBL/GenBank/DDBJ whole genome shotgun (WGS) entry which is preliminary data.</text>
</comment>
<evidence type="ECO:0000313" key="8">
    <source>
        <dbReference type="EMBL" id="CAF9924432.1"/>
    </source>
</evidence>
<dbReference type="InterPro" id="IPR041677">
    <property type="entry name" value="DNA2/NAM7_AAA_11"/>
</dbReference>
<feature type="domain" description="DNA2/NAM7 helicase-like C-terminal" evidence="7">
    <location>
        <begin position="160"/>
        <end position="362"/>
    </location>
</feature>
<evidence type="ECO:0000256" key="2">
    <source>
        <dbReference type="ARBA" id="ARBA00022741"/>
    </source>
</evidence>
<dbReference type="Pfam" id="PF13087">
    <property type="entry name" value="AAA_12"/>
    <property type="match status" value="1"/>
</dbReference>
<dbReference type="GO" id="GO:0016787">
    <property type="term" value="F:hydrolase activity"/>
    <property type="evidence" value="ECO:0007669"/>
    <property type="project" value="UniProtKB-KW"/>
</dbReference>
<comment type="similarity">
    <text evidence="1">Belongs to the DNA2/NAM7 helicase family.</text>
</comment>
<dbReference type="InterPro" id="IPR041679">
    <property type="entry name" value="DNA2/NAM7-like_C"/>
</dbReference>
<keyword evidence="3" id="KW-0378">Hydrolase</keyword>
<dbReference type="InterPro" id="IPR050534">
    <property type="entry name" value="Coronavir_polyprotein_1ab"/>
</dbReference>
<dbReference type="PANTHER" id="PTHR43788:SF8">
    <property type="entry name" value="DNA-BINDING PROTEIN SMUBP-2"/>
    <property type="match status" value="1"/>
</dbReference>
<dbReference type="OrthoDB" id="5408263at2759"/>
<dbReference type="InterPro" id="IPR047187">
    <property type="entry name" value="SF1_C_Upf1"/>
</dbReference>
<dbReference type="GO" id="GO:0043139">
    <property type="term" value="F:5'-3' DNA helicase activity"/>
    <property type="evidence" value="ECO:0007669"/>
    <property type="project" value="TreeGrafter"/>
</dbReference>
<evidence type="ECO:0000259" key="6">
    <source>
        <dbReference type="Pfam" id="PF13086"/>
    </source>
</evidence>
<gene>
    <name evidence="8" type="ORF">ALECFALPRED_002759</name>
</gene>
<dbReference type="InterPro" id="IPR027417">
    <property type="entry name" value="P-loop_NTPase"/>
</dbReference>
<evidence type="ECO:0000256" key="4">
    <source>
        <dbReference type="ARBA" id="ARBA00022806"/>
    </source>
</evidence>
<evidence type="ECO:0000313" key="9">
    <source>
        <dbReference type="Proteomes" id="UP000664203"/>
    </source>
</evidence>
<keyword evidence="5" id="KW-0067">ATP-binding</keyword>
<dbReference type="Pfam" id="PF13086">
    <property type="entry name" value="AAA_11"/>
    <property type="match status" value="1"/>
</dbReference>
<dbReference type="Proteomes" id="UP000664203">
    <property type="component" value="Unassembled WGS sequence"/>
</dbReference>
<proteinExistence type="inferred from homology"/>
<accession>A0A8H3FFT4</accession>
<dbReference type="Gene3D" id="3.40.50.300">
    <property type="entry name" value="P-loop containing nucleotide triphosphate hydrolases"/>
    <property type="match status" value="2"/>
</dbReference>